<name>A0A0F8X3C7_9ZZZZ</name>
<accession>A0A0F8X3C7</accession>
<gene>
    <name evidence="1" type="ORF">LCGC14_3075440</name>
</gene>
<proteinExistence type="predicted"/>
<organism evidence="1">
    <name type="scientific">marine sediment metagenome</name>
    <dbReference type="NCBI Taxonomy" id="412755"/>
    <lineage>
        <taxon>unclassified sequences</taxon>
        <taxon>metagenomes</taxon>
        <taxon>ecological metagenomes</taxon>
    </lineage>
</organism>
<sequence length="38" mass="4062">MPLTGEQSEAVRSQALNRLFVAGPGTGKSETILGFIER</sequence>
<dbReference type="InterPro" id="IPR027417">
    <property type="entry name" value="P-loop_NTPase"/>
</dbReference>
<evidence type="ECO:0008006" key="2">
    <source>
        <dbReference type="Google" id="ProtNLM"/>
    </source>
</evidence>
<evidence type="ECO:0000313" key="1">
    <source>
        <dbReference type="EMBL" id="KKK55350.1"/>
    </source>
</evidence>
<dbReference type="Gene3D" id="3.40.50.300">
    <property type="entry name" value="P-loop containing nucleotide triphosphate hydrolases"/>
    <property type="match status" value="1"/>
</dbReference>
<dbReference type="EMBL" id="LAZR01065534">
    <property type="protein sequence ID" value="KKK55350.1"/>
    <property type="molecule type" value="Genomic_DNA"/>
</dbReference>
<dbReference type="SUPFAM" id="SSF52540">
    <property type="entry name" value="P-loop containing nucleoside triphosphate hydrolases"/>
    <property type="match status" value="1"/>
</dbReference>
<reference evidence="1" key="1">
    <citation type="journal article" date="2015" name="Nature">
        <title>Complex archaea that bridge the gap between prokaryotes and eukaryotes.</title>
        <authorList>
            <person name="Spang A."/>
            <person name="Saw J.H."/>
            <person name="Jorgensen S.L."/>
            <person name="Zaremba-Niedzwiedzka K."/>
            <person name="Martijn J."/>
            <person name="Lind A.E."/>
            <person name="van Eijk R."/>
            <person name="Schleper C."/>
            <person name="Guy L."/>
            <person name="Ettema T.J."/>
        </authorList>
    </citation>
    <scope>NUCLEOTIDE SEQUENCE</scope>
</reference>
<dbReference type="AlphaFoldDB" id="A0A0F8X3C7"/>
<protein>
    <recommendedName>
        <fullName evidence="2">UvrD-like helicase ATP-binding domain-containing protein</fullName>
    </recommendedName>
</protein>
<feature type="non-terminal residue" evidence="1">
    <location>
        <position position="38"/>
    </location>
</feature>
<comment type="caution">
    <text evidence="1">The sequence shown here is derived from an EMBL/GenBank/DDBJ whole genome shotgun (WGS) entry which is preliminary data.</text>
</comment>